<dbReference type="OrthoDB" id="3261349at2759"/>
<keyword evidence="3" id="KW-1185">Reference proteome</keyword>
<feature type="transmembrane region" description="Helical" evidence="1">
    <location>
        <begin position="123"/>
        <end position="143"/>
    </location>
</feature>
<evidence type="ECO:0000313" key="2">
    <source>
        <dbReference type="EMBL" id="KIK62685.1"/>
    </source>
</evidence>
<keyword evidence="1" id="KW-0472">Membrane</keyword>
<evidence type="ECO:0000256" key="1">
    <source>
        <dbReference type="SAM" id="Phobius"/>
    </source>
</evidence>
<evidence type="ECO:0000313" key="3">
    <source>
        <dbReference type="Proteomes" id="UP000053593"/>
    </source>
</evidence>
<reference evidence="2 3" key="1">
    <citation type="submission" date="2014-04" db="EMBL/GenBank/DDBJ databases">
        <title>Evolutionary Origins and Diversification of the Mycorrhizal Mutualists.</title>
        <authorList>
            <consortium name="DOE Joint Genome Institute"/>
            <consortium name="Mycorrhizal Genomics Consortium"/>
            <person name="Kohler A."/>
            <person name="Kuo A."/>
            <person name="Nagy L.G."/>
            <person name="Floudas D."/>
            <person name="Copeland A."/>
            <person name="Barry K.W."/>
            <person name="Cichocki N."/>
            <person name="Veneault-Fourrey C."/>
            <person name="LaButti K."/>
            <person name="Lindquist E.A."/>
            <person name="Lipzen A."/>
            <person name="Lundell T."/>
            <person name="Morin E."/>
            <person name="Murat C."/>
            <person name="Riley R."/>
            <person name="Ohm R."/>
            <person name="Sun H."/>
            <person name="Tunlid A."/>
            <person name="Henrissat B."/>
            <person name="Grigoriev I.V."/>
            <person name="Hibbett D.S."/>
            <person name="Martin F."/>
        </authorList>
    </citation>
    <scope>NUCLEOTIDE SEQUENCE [LARGE SCALE GENOMIC DNA]</scope>
    <source>
        <strain evidence="2 3">FD-317 M1</strain>
    </source>
</reference>
<feature type="transmembrane region" description="Helical" evidence="1">
    <location>
        <begin position="28"/>
        <end position="47"/>
    </location>
</feature>
<sequence>MVFLEITISSLFILRVTALYRGSKKIRVFLGGLAVSMVCNAVVQIVLSDPEPPLAIESLLVADLIGNVPIISNSQGHHQAYICIGLFIFDVTVFSLTAWKTIYMFKGKHIQRGIGAVIIRDGLIYFGIITAVTLTNAFILAFGPEVLKQMLNILITMLSSILMSHMMFNLREDKYSVEYSTLSLVSGVLFAHPYGGNGAALEVQNLPPLQSQHSQSGII</sequence>
<protein>
    <submittedName>
        <fullName evidence="2">Uncharacterized protein</fullName>
    </submittedName>
</protein>
<feature type="transmembrane region" description="Helical" evidence="1">
    <location>
        <begin position="79"/>
        <end position="102"/>
    </location>
</feature>
<proteinExistence type="predicted"/>
<keyword evidence="1" id="KW-1133">Transmembrane helix</keyword>
<dbReference type="Proteomes" id="UP000053593">
    <property type="component" value="Unassembled WGS sequence"/>
</dbReference>
<keyword evidence="1" id="KW-0812">Transmembrane</keyword>
<gene>
    <name evidence="2" type="ORF">GYMLUDRAFT_488226</name>
</gene>
<organism evidence="2 3">
    <name type="scientific">Collybiopsis luxurians FD-317 M1</name>
    <dbReference type="NCBI Taxonomy" id="944289"/>
    <lineage>
        <taxon>Eukaryota</taxon>
        <taxon>Fungi</taxon>
        <taxon>Dikarya</taxon>
        <taxon>Basidiomycota</taxon>
        <taxon>Agaricomycotina</taxon>
        <taxon>Agaricomycetes</taxon>
        <taxon>Agaricomycetidae</taxon>
        <taxon>Agaricales</taxon>
        <taxon>Marasmiineae</taxon>
        <taxon>Omphalotaceae</taxon>
        <taxon>Collybiopsis</taxon>
        <taxon>Collybiopsis luxurians</taxon>
    </lineage>
</organism>
<dbReference type="AlphaFoldDB" id="A0A0D0BFM0"/>
<name>A0A0D0BFM0_9AGAR</name>
<accession>A0A0D0BFM0</accession>
<dbReference type="HOGENOM" id="CLU_1261639_0_0_1"/>
<dbReference type="EMBL" id="KN834766">
    <property type="protein sequence ID" value="KIK62685.1"/>
    <property type="molecule type" value="Genomic_DNA"/>
</dbReference>